<organism evidence="7 8">
    <name type="scientific">Zongyangia hominis</name>
    <dbReference type="NCBI Taxonomy" id="2763677"/>
    <lineage>
        <taxon>Bacteria</taxon>
        <taxon>Bacillati</taxon>
        <taxon>Bacillota</taxon>
        <taxon>Clostridia</taxon>
        <taxon>Eubacteriales</taxon>
        <taxon>Oscillospiraceae</taxon>
        <taxon>Zongyangia</taxon>
    </lineage>
</organism>
<dbReference type="EC" id="2.4.2.9" evidence="5"/>
<dbReference type="InterPro" id="IPR000836">
    <property type="entry name" value="PRTase_dom"/>
</dbReference>
<evidence type="ECO:0000259" key="6">
    <source>
        <dbReference type="Pfam" id="PF00156"/>
    </source>
</evidence>
<dbReference type="PANTHER" id="PTHR11608">
    <property type="entry name" value="BIFUNCTIONAL PROTEIN PYRR"/>
    <property type="match status" value="1"/>
</dbReference>
<dbReference type="NCBIfam" id="NF003548">
    <property type="entry name" value="PRK05205.1-4"/>
    <property type="match status" value="1"/>
</dbReference>
<dbReference type="FunFam" id="3.40.50.2020:FF:000020">
    <property type="entry name" value="Bifunctional protein PyrR"/>
    <property type="match status" value="1"/>
</dbReference>
<evidence type="ECO:0000313" key="7">
    <source>
        <dbReference type="EMBL" id="MBC8571005.1"/>
    </source>
</evidence>
<keyword evidence="5 7" id="KW-0808">Transferase</keyword>
<evidence type="ECO:0000256" key="2">
    <source>
        <dbReference type="ARBA" id="ARBA00022472"/>
    </source>
</evidence>
<comment type="subunit">
    <text evidence="5">Homodimer and homohexamer; in equilibrium.</text>
</comment>
<dbReference type="AlphaFoldDB" id="A0A926ICD4"/>
<keyword evidence="5" id="KW-0694">RNA-binding</keyword>
<comment type="similarity">
    <text evidence="1 5">Belongs to the purine/pyrimidine phosphoribosyltransferase family. PyrR subfamily.</text>
</comment>
<dbReference type="Proteomes" id="UP000660861">
    <property type="component" value="Unassembled WGS sequence"/>
</dbReference>
<dbReference type="SUPFAM" id="SSF53271">
    <property type="entry name" value="PRTase-like"/>
    <property type="match status" value="1"/>
</dbReference>
<keyword evidence="5 7" id="KW-0328">Glycosyltransferase</keyword>
<name>A0A926ICD4_9FIRM</name>
<comment type="function">
    <text evidence="5">Also displays a weak uracil phosphoribosyltransferase activity which is not physiologically significant.</text>
</comment>
<keyword evidence="2 5" id="KW-0806">Transcription termination</keyword>
<comment type="function">
    <text evidence="5">Regulates transcriptional attenuation of the pyrimidine nucleotide (pyr) operon by binding in a uridine-dependent manner to specific sites on pyr mRNA. This disrupts an antiterminator hairpin in the RNA and favors formation of a downstream transcription terminator, leading to a reduced expression of downstream genes.</text>
</comment>
<accession>A0A926ICD4</accession>
<protein>
    <recommendedName>
        <fullName evidence="5">Bifunctional protein PyrR</fullName>
    </recommendedName>
    <domain>
        <recommendedName>
            <fullName evidence="5">Pyrimidine operon regulatory protein</fullName>
        </recommendedName>
    </domain>
    <domain>
        <recommendedName>
            <fullName evidence="5">Uracil phosphoribosyltransferase</fullName>
            <shortName evidence="5">UPRTase</shortName>
            <ecNumber evidence="5">2.4.2.9</ecNumber>
        </recommendedName>
    </domain>
</protein>
<dbReference type="Pfam" id="PF00156">
    <property type="entry name" value="Pribosyltran"/>
    <property type="match status" value="1"/>
</dbReference>
<sequence>MLIEKAQIMDEKAMARAMARITYEIIERNHGVENVCILGLKSRGGEIARRIADKIQEIEGRSIPVGMLDITPFRDDIPKDAQIEDTSSIPFDVTGRKIVLVDDVMYTGRSTRAALDAVMARGRPEAVQLAVLIDRGHRELPLRPDFIGKNVPTSRNEEIRVMMRERDGVDKVSIYVKKEEAR</sequence>
<dbReference type="NCBIfam" id="NF003549">
    <property type="entry name" value="PRK05205.1-5"/>
    <property type="match status" value="1"/>
</dbReference>
<keyword evidence="8" id="KW-1185">Reference proteome</keyword>
<evidence type="ECO:0000256" key="3">
    <source>
        <dbReference type="ARBA" id="ARBA00023015"/>
    </source>
</evidence>
<dbReference type="CDD" id="cd06223">
    <property type="entry name" value="PRTases_typeI"/>
    <property type="match status" value="1"/>
</dbReference>
<dbReference type="InterPro" id="IPR029057">
    <property type="entry name" value="PRTase-like"/>
</dbReference>
<evidence type="ECO:0000256" key="5">
    <source>
        <dbReference type="HAMAP-Rule" id="MF_01219"/>
    </source>
</evidence>
<evidence type="ECO:0000256" key="1">
    <source>
        <dbReference type="ARBA" id="ARBA00005565"/>
    </source>
</evidence>
<feature type="domain" description="Phosphoribosyltransferase" evidence="6">
    <location>
        <begin position="7"/>
        <end position="144"/>
    </location>
</feature>
<dbReference type="InterPro" id="IPR023050">
    <property type="entry name" value="PyrR"/>
</dbReference>
<dbReference type="GO" id="GO:0006353">
    <property type="term" value="P:DNA-templated transcription termination"/>
    <property type="evidence" value="ECO:0007669"/>
    <property type="project" value="UniProtKB-UniRule"/>
</dbReference>
<comment type="catalytic activity">
    <reaction evidence="5">
        <text>UMP + diphosphate = 5-phospho-alpha-D-ribose 1-diphosphate + uracil</text>
        <dbReference type="Rhea" id="RHEA:13017"/>
        <dbReference type="ChEBI" id="CHEBI:17568"/>
        <dbReference type="ChEBI" id="CHEBI:33019"/>
        <dbReference type="ChEBI" id="CHEBI:57865"/>
        <dbReference type="ChEBI" id="CHEBI:58017"/>
        <dbReference type="EC" id="2.4.2.9"/>
    </reaction>
</comment>
<dbReference type="HAMAP" id="MF_01219">
    <property type="entry name" value="PyrR"/>
    <property type="match status" value="1"/>
</dbReference>
<reference evidence="7" key="1">
    <citation type="submission" date="2020-08" db="EMBL/GenBank/DDBJ databases">
        <title>Genome public.</title>
        <authorList>
            <person name="Liu C."/>
            <person name="Sun Q."/>
        </authorList>
    </citation>
    <scope>NUCLEOTIDE SEQUENCE</scope>
    <source>
        <strain evidence="7">NSJ-54</strain>
    </source>
</reference>
<evidence type="ECO:0000313" key="8">
    <source>
        <dbReference type="Proteomes" id="UP000660861"/>
    </source>
</evidence>
<comment type="caution">
    <text evidence="7">The sequence shown here is derived from an EMBL/GenBank/DDBJ whole genome shotgun (WGS) entry which is preliminary data.</text>
</comment>
<dbReference type="GO" id="GO:0003723">
    <property type="term" value="F:RNA binding"/>
    <property type="evidence" value="ECO:0007669"/>
    <property type="project" value="UniProtKB-UniRule"/>
</dbReference>
<dbReference type="EMBL" id="JACRTC010000006">
    <property type="protein sequence ID" value="MBC8571005.1"/>
    <property type="molecule type" value="Genomic_DNA"/>
</dbReference>
<dbReference type="InterPro" id="IPR050137">
    <property type="entry name" value="PyrR_bifunctional"/>
</dbReference>
<proteinExistence type="inferred from homology"/>
<dbReference type="PANTHER" id="PTHR11608:SF0">
    <property type="entry name" value="BIFUNCTIONAL PROTEIN PYRR"/>
    <property type="match status" value="1"/>
</dbReference>
<keyword evidence="3 5" id="KW-0805">Transcription regulation</keyword>
<feature type="short sequence motif" description="PRPP-binding" evidence="5">
    <location>
        <begin position="98"/>
        <end position="110"/>
    </location>
</feature>
<dbReference type="RefSeq" id="WP_262398096.1">
    <property type="nucleotide sequence ID" value="NZ_JACRTC010000006.1"/>
</dbReference>
<gene>
    <name evidence="5 7" type="primary">pyrR</name>
    <name evidence="7" type="ORF">H8709_09215</name>
</gene>
<evidence type="ECO:0000256" key="4">
    <source>
        <dbReference type="ARBA" id="ARBA00023163"/>
    </source>
</evidence>
<keyword evidence="4 5" id="KW-0804">Transcription</keyword>
<dbReference type="Gene3D" id="3.40.50.2020">
    <property type="match status" value="1"/>
</dbReference>
<dbReference type="GO" id="GO:0004845">
    <property type="term" value="F:uracil phosphoribosyltransferase activity"/>
    <property type="evidence" value="ECO:0007669"/>
    <property type="project" value="UniProtKB-UniRule"/>
</dbReference>